<dbReference type="Proteomes" id="UP000267418">
    <property type="component" value="Unassembled WGS sequence"/>
</dbReference>
<evidence type="ECO:0000313" key="2">
    <source>
        <dbReference type="Proteomes" id="UP000267418"/>
    </source>
</evidence>
<dbReference type="Pfam" id="PF14124">
    <property type="entry name" value="DUF4291"/>
    <property type="match status" value="1"/>
</dbReference>
<protein>
    <submittedName>
        <fullName evidence="1">DUF4291 domain-containing protein</fullName>
    </submittedName>
</protein>
<accession>A0A3S0GZX4</accession>
<dbReference type="RefSeq" id="WP_126469139.1">
    <property type="nucleotide sequence ID" value="NZ_RXOE01000001.1"/>
</dbReference>
<dbReference type="PANTHER" id="PTHR38567:SF1">
    <property type="entry name" value="DUF4291 DOMAIN-CONTAINING PROTEIN"/>
    <property type="match status" value="1"/>
</dbReference>
<evidence type="ECO:0000313" key="1">
    <source>
        <dbReference type="EMBL" id="RTQ37423.1"/>
    </source>
</evidence>
<dbReference type="PANTHER" id="PTHR38567">
    <property type="entry name" value="DUF4291 DOMAIN-CONTAINING PROTEIN"/>
    <property type="match status" value="1"/>
</dbReference>
<sequence length="205" mass="23459">MHDAVTPLPTEGHLTQRARWPQSGRHILAHHDESSVIVYQAYRPAIGEYAIRHGRLDGPDFSLSRMSWIKPNFLWMMYRSGWGTKEGQEVTLGLRLRRAFFERVVREAVPSTFDAASYPSPEAWQEAVERSEVRLQWDPDHSPKGGKLERRAIQLGLRGHTLAAFAHEELLEVIDMRPFVDAQRPLAQDDNPELELPVEHPLVIG</sequence>
<keyword evidence="2" id="KW-1185">Reference proteome</keyword>
<dbReference type="AlphaFoldDB" id="A0A3S0GZX4"/>
<gene>
    <name evidence="1" type="ORF">EJP69_06760</name>
</gene>
<reference evidence="1 2" key="1">
    <citation type="submission" date="2018-12" db="EMBL/GenBank/DDBJ databases">
        <title>The genome of Variovorax gossypii DSM 100435.</title>
        <authorList>
            <person name="Gao J."/>
            <person name="Sun J."/>
        </authorList>
    </citation>
    <scope>NUCLEOTIDE SEQUENCE [LARGE SCALE GENOMIC DNA]</scope>
    <source>
        <strain evidence="1 2">DSM 100435</strain>
    </source>
</reference>
<name>A0A3S0GZX4_9BURK</name>
<comment type="caution">
    <text evidence="1">The sequence shown here is derived from an EMBL/GenBank/DDBJ whole genome shotgun (WGS) entry which is preliminary data.</text>
</comment>
<dbReference type="EMBL" id="RXOE01000001">
    <property type="protein sequence ID" value="RTQ37423.1"/>
    <property type="molecule type" value="Genomic_DNA"/>
</dbReference>
<dbReference type="OrthoDB" id="65842at2"/>
<dbReference type="InterPro" id="IPR025633">
    <property type="entry name" value="DUF4291"/>
</dbReference>
<proteinExistence type="predicted"/>
<organism evidence="1 2">
    <name type="scientific">Variovorax gossypii</name>
    <dbReference type="NCBI Taxonomy" id="1679495"/>
    <lineage>
        <taxon>Bacteria</taxon>
        <taxon>Pseudomonadati</taxon>
        <taxon>Pseudomonadota</taxon>
        <taxon>Betaproteobacteria</taxon>
        <taxon>Burkholderiales</taxon>
        <taxon>Comamonadaceae</taxon>
        <taxon>Variovorax</taxon>
    </lineage>
</organism>